<reference evidence="1 2" key="1">
    <citation type="submission" date="2013-05" db="EMBL/GenBank/DDBJ databases">
        <title>Draft genome sequence of Rubidibacter lacunae KORDI 51-2.</title>
        <authorList>
            <person name="Choi D.H."/>
            <person name="Noh J.H."/>
            <person name="Kwon K.-K."/>
            <person name="Lee J.-H."/>
            <person name="Ryu J.-Y."/>
        </authorList>
    </citation>
    <scope>NUCLEOTIDE SEQUENCE [LARGE SCALE GENOMIC DNA]</scope>
    <source>
        <strain evidence="1 2">KORDI 51-2</strain>
    </source>
</reference>
<comment type="caution">
    <text evidence="1">The sequence shown here is derived from an EMBL/GenBank/DDBJ whole genome shotgun (WGS) entry which is preliminary data.</text>
</comment>
<sequence>MPNFLLATNRAGLALNIRTDRLLGNRVITSPNLQQLPLGNELDTTGDEFNGEAFNTDNC</sequence>
<dbReference type="Proteomes" id="UP000016960">
    <property type="component" value="Unassembled WGS sequence"/>
</dbReference>
<dbReference type="AlphaFoldDB" id="U5DF90"/>
<dbReference type="EMBL" id="ASSJ01000083">
    <property type="protein sequence ID" value="ERN39967.1"/>
    <property type="molecule type" value="Genomic_DNA"/>
</dbReference>
<proteinExistence type="predicted"/>
<keyword evidence="2" id="KW-1185">Reference proteome</keyword>
<organism evidence="1 2">
    <name type="scientific">Rubidibacter lacunae KORDI 51-2</name>
    <dbReference type="NCBI Taxonomy" id="582515"/>
    <lineage>
        <taxon>Bacteria</taxon>
        <taxon>Bacillati</taxon>
        <taxon>Cyanobacteriota</taxon>
        <taxon>Cyanophyceae</taxon>
        <taxon>Oscillatoriophycideae</taxon>
        <taxon>Chroococcales</taxon>
        <taxon>Aphanothecaceae</taxon>
        <taxon>Rubidibacter</taxon>
    </lineage>
</organism>
<protein>
    <submittedName>
        <fullName evidence="1">Uncharacterized protein</fullName>
    </submittedName>
</protein>
<accession>U5DF90</accession>
<dbReference type="InParanoid" id="U5DF90"/>
<dbReference type="RefSeq" id="WP_022609190.1">
    <property type="nucleotide sequence ID" value="NZ_ASSJ01000083.1"/>
</dbReference>
<name>U5DF90_9CHRO</name>
<evidence type="ECO:0000313" key="1">
    <source>
        <dbReference type="EMBL" id="ERN39967.1"/>
    </source>
</evidence>
<evidence type="ECO:0000313" key="2">
    <source>
        <dbReference type="Proteomes" id="UP000016960"/>
    </source>
</evidence>
<gene>
    <name evidence="1" type="ORF">KR51_00035670</name>
</gene>